<evidence type="ECO:0000256" key="2">
    <source>
        <dbReference type="ARBA" id="ARBA00007448"/>
    </source>
</evidence>
<evidence type="ECO:0000256" key="14">
    <source>
        <dbReference type="SAM" id="Phobius"/>
    </source>
</evidence>
<keyword evidence="7 12" id="KW-0067">ATP-binding</keyword>
<feature type="domain" description="BCS1 N-terminal" evidence="16">
    <location>
        <begin position="73"/>
        <end position="285"/>
    </location>
</feature>
<dbReference type="InterPro" id="IPR003593">
    <property type="entry name" value="AAA+_ATPase"/>
</dbReference>
<dbReference type="SMART" id="SM01024">
    <property type="entry name" value="BCS1_N"/>
    <property type="match status" value="1"/>
</dbReference>
<evidence type="ECO:0000256" key="10">
    <source>
        <dbReference type="ARBA" id="ARBA00023136"/>
    </source>
</evidence>
<evidence type="ECO:0000256" key="11">
    <source>
        <dbReference type="ARBA" id="ARBA00048778"/>
    </source>
</evidence>
<evidence type="ECO:0000256" key="1">
    <source>
        <dbReference type="ARBA" id="ARBA00004434"/>
    </source>
</evidence>
<evidence type="ECO:0000313" key="17">
    <source>
        <dbReference type="EMBL" id="KAK3370193.1"/>
    </source>
</evidence>
<accession>A0AAE0K501</accession>
<evidence type="ECO:0000256" key="12">
    <source>
        <dbReference type="RuleBase" id="RU003651"/>
    </source>
</evidence>
<dbReference type="Pfam" id="PF00004">
    <property type="entry name" value="AAA"/>
    <property type="match status" value="2"/>
</dbReference>
<dbReference type="InterPro" id="IPR003960">
    <property type="entry name" value="ATPase_AAA_CS"/>
</dbReference>
<sequence length="697" mass="76773">MDFNTLLRGALPTLAANNSGDPQNSTQGAFSDGFMESLAPLLGSQFNPLLKLFMLFYNLAGSRFGLDPTIILAVFGFIWAGNKLLRQLYMTVYGLSRDYYMADVHVSSSDDMYFHMMKWLASQPKMVNSRSITAETASKTAWEEEDDLDVLATRAIAADGSGVYLNFSNQEAKAPPRFIPALGTHGFWHKGRYFRLHRKQESMYDDGGSSGFPQFKDKENLIISCFGRSPEPIKKLLQHAKEQFYIDHNAMTIVKRPSPANLRRYGGRHSWLQVANRPVRPMKTVVLDAKQKVQVLSDMNEYLHPATPRWYANRGIPLRRGYLFHGPPGTGKTSLSFALAGVFGLDIYVISLLDPSLTEEDLSALFNSLPRRCVVLLEDIDTAGLSRAPDTGDDEKTTGGGNSEAGKSKDKAAKRESENKNDWKVADLARELKKQGDRDEKKGISLSGLLNAIDGVASHEGRVLIMTTNKPETLDEALIRPGRVDLQVGFTNATQEQAQELFERMYEVDRQISLAQNSIGGKKKEQVEAVVASLRQQLPSTAPLPGHQAAAVAAPIPVAAEPPSSPSAVSDKDWSISDGSTEVDEGEGDDHTSSAKTNAEEDITGGGGDIVEKEKPQQQFCDDIDLDASQISFAELKRIAADFSTKIPPNQVISPAEIQGFLLKRKRNPRRALAEVDVWVKATVQQKASKTKVLQVQ</sequence>
<feature type="region of interest" description="Disordered" evidence="13">
    <location>
        <begin position="385"/>
        <end position="420"/>
    </location>
</feature>
<comment type="caution">
    <text evidence="17">The sequence shown here is derived from an EMBL/GenBank/DDBJ whole genome shotgun (WGS) entry which is preliminary data.</text>
</comment>
<evidence type="ECO:0000256" key="5">
    <source>
        <dbReference type="ARBA" id="ARBA00022792"/>
    </source>
</evidence>
<evidence type="ECO:0000256" key="6">
    <source>
        <dbReference type="ARBA" id="ARBA00022801"/>
    </source>
</evidence>
<dbReference type="Pfam" id="PF08740">
    <property type="entry name" value="BCS1_N"/>
    <property type="match status" value="1"/>
</dbReference>
<dbReference type="InterPro" id="IPR050747">
    <property type="entry name" value="Mitochondrial_chaperone_BCS1"/>
</dbReference>
<name>A0AAE0K501_9PEZI</name>
<dbReference type="GO" id="GO:0016887">
    <property type="term" value="F:ATP hydrolysis activity"/>
    <property type="evidence" value="ECO:0007669"/>
    <property type="project" value="InterPro"/>
</dbReference>
<evidence type="ECO:0000313" key="18">
    <source>
        <dbReference type="Proteomes" id="UP001285441"/>
    </source>
</evidence>
<evidence type="ECO:0000259" key="16">
    <source>
        <dbReference type="SMART" id="SM01024"/>
    </source>
</evidence>
<evidence type="ECO:0000256" key="7">
    <source>
        <dbReference type="ARBA" id="ARBA00022840"/>
    </source>
</evidence>
<dbReference type="SUPFAM" id="SSF52540">
    <property type="entry name" value="P-loop containing nucleoside triphosphate hydrolases"/>
    <property type="match status" value="1"/>
</dbReference>
<keyword evidence="3 14" id="KW-0812">Transmembrane</keyword>
<evidence type="ECO:0000256" key="8">
    <source>
        <dbReference type="ARBA" id="ARBA00022989"/>
    </source>
</evidence>
<protein>
    <submittedName>
        <fullName evidence="17">BCS1 N terminal-domain-containing protein</fullName>
    </submittedName>
</protein>
<gene>
    <name evidence="17" type="ORF">B0H63DRAFT_310323</name>
</gene>
<evidence type="ECO:0000256" key="9">
    <source>
        <dbReference type="ARBA" id="ARBA00023128"/>
    </source>
</evidence>
<keyword evidence="18" id="KW-1185">Reference proteome</keyword>
<reference evidence="17" key="1">
    <citation type="journal article" date="2023" name="Mol. Phylogenet. Evol.">
        <title>Genome-scale phylogeny and comparative genomics of the fungal order Sordariales.</title>
        <authorList>
            <person name="Hensen N."/>
            <person name="Bonometti L."/>
            <person name="Westerberg I."/>
            <person name="Brannstrom I.O."/>
            <person name="Guillou S."/>
            <person name="Cros-Aarteil S."/>
            <person name="Calhoun S."/>
            <person name="Haridas S."/>
            <person name="Kuo A."/>
            <person name="Mondo S."/>
            <person name="Pangilinan J."/>
            <person name="Riley R."/>
            <person name="LaButti K."/>
            <person name="Andreopoulos B."/>
            <person name="Lipzen A."/>
            <person name="Chen C."/>
            <person name="Yan M."/>
            <person name="Daum C."/>
            <person name="Ng V."/>
            <person name="Clum A."/>
            <person name="Steindorff A."/>
            <person name="Ohm R.A."/>
            <person name="Martin F."/>
            <person name="Silar P."/>
            <person name="Natvig D.O."/>
            <person name="Lalanne C."/>
            <person name="Gautier V."/>
            <person name="Ament-Velasquez S.L."/>
            <person name="Kruys A."/>
            <person name="Hutchinson M.I."/>
            <person name="Powell A.J."/>
            <person name="Barry K."/>
            <person name="Miller A.N."/>
            <person name="Grigoriev I.V."/>
            <person name="Debuchy R."/>
            <person name="Gladieux P."/>
            <person name="Hiltunen Thoren M."/>
            <person name="Johannesson H."/>
        </authorList>
    </citation>
    <scope>NUCLEOTIDE SEQUENCE</scope>
    <source>
        <strain evidence="17">CBS 232.78</strain>
    </source>
</reference>
<evidence type="ECO:0000256" key="4">
    <source>
        <dbReference type="ARBA" id="ARBA00022741"/>
    </source>
</evidence>
<feature type="compositionally biased region" description="Basic and acidic residues" evidence="13">
    <location>
        <begin position="406"/>
        <end position="420"/>
    </location>
</feature>
<dbReference type="Gene3D" id="3.40.50.300">
    <property type="entry name" value="P-loop containing nucleotide triphosphate hydrolases"/>
    <property type="match status" value="1"/>
</dbReference>
<comment type="catalytic activity">
    <reaction evidence="11">
        <text>ATP + H2O = ADP + phosphate + H(+)</text>
        <dbReference type="Rhea" id="RHEA:13065"/>
        <dbReference type="ChEBI" id="CHEBI:15377"/>
        <dbReference type="ChEBI" id="CHEBI:15378"/>
        <dbReference type="ChEBI" id="CHEBI:30616"/>
        <dbReference type="ChEBI" id="CHEBI:43474"/>
        <dbReference type="ChEBI" id="CHEBI:456216"/>
    </reaction>
    <physiologicalReaction direction="left-to-right" evidence="11">
        <dbReference type="Rhea" id="RHEA:13066"/>
    </physiologicalReaction>
</comment>
<dbReference type="EMBL" id="JAULSW010000009">
    <property type="protein sequence ID" value="KAK3370193.1"/>
    <property type="molecule type" value="Genomic_DNA"/>
</dbReference>
<keyword evidence="4 12" id="KW-0547">Nucleotide-binding</keyword>
<dbReference type="PANTHER" id="PTHR23070">
    <property type="entry name" value="BCS1 AAA-TYPE ATPASE"/>
    <property type="match status" value="1"/>
</dbReference>
<evidence type="ECO:0000256" key="13">
    <source>
        <dbReference type="SAM" id="MobiDB-lite"/>
    </source>
</evidence>
<dbReference type="InterPro" id="IPR014851">
    <property type="entry name" value="BCS1_N"/>
</dbReference>
<dbReference type="InterPro" id="IPR027417">
    <property type="entry name" value="P-loop_NTPase"/>
</dbReference>
<comment type="subcellular location">
    <subcellularLocation>
        <location evidence="1">Mitochondrion inner membrane</location>
        <topology evidence="1">Single-pass membrane protein</topology>
    </subcellularLocation>
</comment>
<comment type="similarity">
    <text evidence="2">Belongs to the AAA ATPase family. BCS1 subfamily.</text>
</comment>
<feature type="compositionally biased region" description="Low complexity" evidence="13">
    <location>
        <begin position="558"/>
        <end position="569"/>
    </location>
</feature>
<feature type="transmembrane region" description="Helical" evidence="14">
    <location>
        <begin position="55"/>
        <end position="80"/>
    </location>
</feature>
<dbReference type="InterPro" id="IPR003959">
    <property type="entry name" value="ATPase_AAA_core"/>
</dbReference>
<dbReference type="AlphaFoldDB" id="A0AAE0K501"/>
<dbReference type="Proteomes" id="UP001285441">
    <property type="component" value="Unassembled WGS sequence"/>
</dbReference>
<dbReference type="PROSITE" id="PS00674">
    <property type="entry name" value="AAA"/>
    <property type="match status" value="1"/>
</dbReference>
<dbReference type="Pfam" id="PF25426">
    <property type="entry name" value="AAA_lid_BCS1"/>
    <property type="match status" value="1"/>
</dbReference>
<proteinExistence type="inferred from homology"/>
<evidence type="ECO:0000259" key="15">
    <source>
        <dbReference type="SMART" id="SM00382"/>
    </source>
</evidence>
<keyword evidence="6" id="KW-0378">Hydrolase</keyword>
<evidence type="ECO:0000256" key="3">
    <source>
        <dbReference type="ARBA" id="ARBA00022692"/>
    </source>
</evidence>
<dbReference type="GO" id="GO:0005524">
    <property type="term" value="F:ATP binding"/>
    <property type="evidence" value="ECO:0007669"/>
    <property type="project" value="UniProtKB-KW"/>
</dbReference>
<keyword evidence="5" id="KW-0999">Mitochondrion inner membrane</keyword>
<dbReference type="SMART" id="SM00382">
    <property type="entry name" value="AAA"/>
    <property type="match status" value="1"/>
</dbReference>
<keyword evidence="9" id="KW-0496">Mitochondrion</keyword>
<dbReference type="GO" id="GO:0005743">
    <property type="term" value="C:mitochondrial inner membrane"/>
    <property type="evidence" value="ECO:0007669"/>
    <property type="project" value="UniProtKB-SubCell"/>
</dbReference>
<organism evidence="17 18">
    <name type="scientific">Podospora didyma</name>
    <dbReference type="NCBI Taxonomy" id="330526"/>
    <lineage>
        <taxon>Eukaryota</taxon>
        <taxon>Fungi</taxon>
        <taxon>Dikarya</taxon>
        <taxon>Ascomycota</taxon>
        <taxon>Pezizomycotina</taxon>
        <taxon>Sordariomycetes</taxon>
        <taxon>Sordariomycetidae</taxon>
        <taxon>Sordariales</taxon>
        <taxon>Podosporaceae</taxon>
        <taxon>Podospora</taxon>
    </lineage>
</organism>
<feature type="region of interest" description="Disordered" evidence="13">
    <location>
        <begin position="558"/>
        <end position="611"/>
    </location>
</feature>
<dbReference type="InterPro" id="IPR057495">
    <property type="entry name" value="AAA_lid_BCS1"/>
</dbReference>
<keyword evidence="10 14" id="KW-0472">Membrane</keyword>
<keyword evidence="8 14" id="KW-1133">Transmembrane helix</keyword>
<reference evidence="17" key="2">
    <citation type="submission" date="2023-06" db="EMBL/GenBank/DDBJ databases">
        <authorList>
            <consortium name="Lawrence Berkeley National Laboratory"/>
            <person name="Haridas S."/>
            <person name="Hensen N."/>
            <person name="Bonometti L."/>
            <person name="Westerberg I."/>
            <person name="Brannstrom I.O."/>
            <person name="Guillou S."/>
            <person name="Cros-Aarteil S."/>
            <person name="Calhoun S."/>
            <person name="Kuo A."/>
            <person name="Mondo S."/>
            <person name="Pangilinan J."/>
            <person name="Riley R."/>
            <person name="LaButti K."/>
            <person name="Andreopoulos B."/>
            <person name="Lipzen A."/>
            <person name="Chen C."/>
            <person name="Yanf M."/>
            <person name="Daum C."/>
            <person name="Ng V."/>
            <person name="Clum A."/>
            <person name="Steindorff A."/>
            <person name="Ohm R."/>
            <person name="Martin F."/>
            <person name="Silar P."/>
            <person name="Natvig D."/>
            <person name="Lalanne C."/>
            <person name="Gautier V."/>
            <person name="Ament-velasquez S.L."/>
            <person name="Kruys A."/>
            <person name="Hutchinson M.I."/>
            <person name="Powell A.J."/>
            <person name="Barry K."/>
            <person name="Miller A.N."/>
            <person name="Grigoriev I.V."/>
            <person name="Debuchy R."/>
            <person name="Gladieux P."/>
            <person name="Thoren M.H."/>
            <person name="Johannesson H."/>
        </authorList>
    </citation>
    <scope>NUCLEOTIDE SEQUENCE</scope>
    <source>
        <strain evidence="17">CBS 232.78</strain>
    </source>
</reference>
<feature type="domain" description="AAA+ ATPase" evidence="15">
    <location>
        <begin position="318"/>
        <end position="494"/>
    </location>
</feature>